<protein>
    <submittedName>
        <fullName evidence="1">Uncharacterized protein</fullName>
    </submittedName>
</protein>
<evidence type="ECO:0000313" key="1">
    <source>
        <dbReference type="EMBL" id="KAF4627427.1"/>
    </source>
</evidence>
<name>A0A8H4RFV0_9HELO</name>
<dbReference type="Proteomes" id="UP000566819">
    <property type="component" value="Unassembled WGS sequence"/>
</dbReference>
<reference evidence="1 2" key="1">
    <citation type="submission" date="2020-03" db="EMBL/GenBank/DDBJ databases">
        <title>Draft Genome Sequence of Cudoniella acicularis.</title>
        <authorList>
            <person name="Buettner E."/>
            <person name="Kellner H."/>
        </authorList>
    </citation>
    <scope>NUCLEOTIDE SEQUENCE [LARGE SCALE GENOMIC DNA]</scope>
    <source>
        <strain evidence="1 2">DSM 108380</strain>
    </source>
</reference>
<dbReference type="OrthoDB" id="5945798at2759"/>
<proteinExistence type="predicted"/>
<keyword evidence="2" id="KW-1185">Reference proteome</keyword>
<sequence length="166" mass="18786">MYCITWILQAHVRNLDFEGALKKSLELYFVIEPHLDPHPFPQDGMDTLSVLVSLIDSANDLKGAPIDVDGFPEPVQKMLNNIRSHLRTALAAKTVFCFGERSAIAEYEMDVLMDSIDELEVTIEARGTVYRHRKNPAWVAKVNELLEWAGLPPMTEKELNFAMALD</sequence>
<accession>A0A8H4RFV0</accession>
<comment type="caution">
    <text evidence="1">The sequence shown here is derived from an EMBL/GenBank/DDBJ whole genome shotgun (WGS) entry which is preliminary data.</text>
</comment>
<gene>
    <name evidence="1" type="ORF">G7Y89_g10731</name>
</gene>
<organism evidence="1 2">
    <name type="scientific">Cudoniella acicularis</name>
    <dbReference type="NCBI Taxonomy" id="354080"/>
    <lineage>
        <taxon>Eukaryota</taxon>
        <taxon>Fungi</taxon>
        <taxon>Dikarya</taxon>
        <taxon>Ascomycota</taxon>
        <taxon>Pezizomycotina</taxon>
        <taxon>Leotiomycetes</taxon>
        <taxon>Helotiales</taxon>
        <taxon>Tricladiaceae</taxon>
        <taxon>Cudoniella</taxon>
    </lineage>
</organism>
<dbReference type="EMBL" id="JAAMPI010000972">
    <property type="protein sequence ID" value="KAF4627427.1"/>
    <property type="molecule type" value="Genomic_DNA"/>
</dbReference>
<dbReference type="AlphaFoldDB" id="A0A8H4RFV0"/>
<evidence type="ECO:0000313" key="2">
    <source>
        <dbReference type="Proteomes" id="UP000566819"/>
    </source>
</evidence>